<gene>
    <name evidence="10" type="ORF">CTI12_AA084820</name>
</gene>
<dbReference type="AlphaFoldDB" id="A0A2U1PT36"/>
<evidence type="ECO:0000256" key="3">
    <source>
        <dbReference type="ARBA" id="ARBA00022448"/>
    </source>
</evidence>
<keyword evidence="4 9" id="KW-0853">WD repeat</keyword>
<dbReference type="GO" id="GO:0005198">
    <property type="term" value="F:structural molecule activity"/>
    <property type="evidence" value="ECO:0007669"/>
    <property type="project" value="TreeGrafter"/>
</dbReference>
<dbReference type="EMBL" id="PKPP01000769">
    <property type="protein sequence ID" value="PWA88904.1"/>
    <property type="molecule type" value="Genomic_DNA"/>
</dbReference>
<proteinExistence type="inferred from homology"/>
<evidence type="ECO:0000256" key="8">
    <source>
        <dbReference type="ARBA" id="ARBA00022927"/>
    </source>
</evidence>
<evidence type="ECO:0000256" key="1">
    <source>
        <dbReference type="ARBA" id="ARBA00004240"/>
    </source>
</evidence>
<dbReference type="Proteomes" id="UP000245207">
    <property type="component" value="Unassembled WGS sequence"/>
</dbReference>
<dbReference type="InterPro" id="IPR015943">
    <property type="entry name" value="WD40/YVTN_repeat-like_dom_sf"/>
</dbReference>
<dbReference type="PROSITE" id="PS50082">
    <property type="entry name" value="WD_REPEATS_2"/>
    <property type="match status" value="1"/>
</dbReference>
<dbReference type="SMART" id="SM00320">
    <property type="entry name" value="WD40"/>
    <property type="match status" value="5"/>
</dbReference>
<comment type="similarity">
    <text evidence="2">Belongs to the WD repeat SEC31 family.</text>
</comment>
<dbReference type="Gene3D" id="1.25.40.1030">
    <property type="match status" value="1"/>
</dbReference>
<evidence type="ECO:0000256" key="2">
    <source>
        <dbReference type="ARBA" id="ARBA00009358"/>
    </source>
</evidence>
<dbReference type="PROSITE" id="PS50294">
    <property type="entry name" value="WD_REPEATS_REGION"/>
    <property type="match status" value="1"/>
</dbReference>
<evidence type="ECO:0000313" key="10">
    <source>
        <dbReference type="EMBL" id="PWA88904.1"/>
    </source>
</evidence>
<evidence type="ECO:0000256" key="7">
    <source>
        <dbReference type="ARBA" id="ARBA00022892"/>
    </source>
</evidence>
<keyword evidence="5" id="KW-0677">Repeat</keyword>
<dbReference type="InterPro" id="IPR001680">
    <property type="entry name" value="WD40_rpt"/>
</dbReference>
<dbReference type="GO" id="GO:0090110">
    <property type="term" value="P:COPII-coated vesicle cargo loading"/>
    <property type="evidence" value="ECO:0007669"/>
    <property type="project" value="TreeGrafter"/>
</dbReference>
<dbReference type="PANTHER" id="PTHR13923:SF11">
    <property type="entry name" value="SECRETORY 31, ISOFORM D"/>
    <property type="match status" value="1"/>
</dbReference>
<evidence type="ECO:0000256" key="6">
    <source>
        <dbReference type="ARBA" id="ARBA00022824"/>
    </source>
</evidence>
<reference evidence="10 11" key="1">
    <citation type="journal article" date="2018" name="Mol. Plant">
        <title>The genome of Artemisia annua provides insight into the evolution of Asteraceae family and artemisinin biosynthesis.</title>
        <authorList>
            <person name="Shen Q."/>
            <person name="Zhang L."/>
            <person name="Liao Z."/>
            <person name="Wang S."/>
            <person name="Yan T."/>
            <person name="Shi P."/>
            <person name="Liu M."/>
            <person name="Fu X."/>
            <person name="Pan Q."/>
            <person name="Wang Y."/>
            <person name="Lv Z."/>
            <person name="Lu X."/>
            <person name="Zhang F."/>
            <person name="Jiang W."/>
            <person name="Ma Y."/>
            <person name="Chen M."/>
            <person name="Hao X."/>
            <person name="Li L."/>
            <person name="Tang Y."/>
            <person name="Lv G."/>
            <person name="Zhou Y."/>
            <person name="Sun X."/>
            <person name="Brodelius P.E."/>
            <person name="Rose J.K.C."/>
            <person name="Tang K."/>
        </authorList>
    </citation>
    <scope>NUCLEOTIDE SEQUENCE [LARGE SCALE GENOMIC DNA]</scope>
    <source>
        <strain evidence="11">cv. Huhao1</strain>
        <tissue evidence="10">Leaf</tissue>
    </source>
</reference>
<evidence type="ECO:0000256" key="4">
    <source>
        <dbReference type="ARBA" id="ARBA00022574"/>
    </source>
</evidence>
<keyword evidence="6" id="KW-0256">Endoplasmic reticulum</keyword>
<dbReference type="InterPro" id="IPR040251">
    <property type="entry name" value="SEC31-like"/>
</dbReference>
<dbReference type="STRING" id="35608.A0A2U1PT36"/>
<comment type="caution">
    <text evidence="10">The sequence shown here is derived from an EMBL/GenBank/DDBJ whole genome shotgun (WGS) entry which is preliminary data.</text>
</comment>
<dbReference type="Pfam" id="PF00400">
    <property type="entry name" value="WD40"/>
    <property type="match status" value="1"/>
</dbReference>
<keyword evidence="7" id="KW-0931">ER-Golgi transport</keyword>
<protein>
    <submittedName>
        <fullName evidence="10">WD40/YVTN repeat-like-containing domain, Ancestral coatomer element 1, Sec16/Sec31</fullName>
    </submittedName>
</protein>
<dbReference type="GO" id="GO:0030127">
    <property type="term" value="C:COPII vesicle coat"/>
    <property type="evidence" value="ECO:0007669"/>
    <property type="project" value="TreeGrafter"/>
</dbReference>
<evidence type="ECO:0000313" key="11">
    <source>
        <dbReference type="Proteomes" id="UP000245207"/>
    </source>
</evidence>
<feature type="repeat" description="WD" evidence="9">
    <location>
        <begin position="121"/>
        <end position="155"/>
    </location>
</feature>
<dbReference type="Gene3D" id="2.130.10.10">
    <property type="entry name" value="YVTN repeat-like/Quinoprotein amine dehydrogenase"/>
    <property type="match status" value="1"/>
</dbReference>
<evidence type="ECO:0000256" key="5">
    <source>
        <dbReference type="ARBA" id="ARBA00022737"/>
    </source>
</evidence>
<accession>A0A2U1PT36</accession>
<dbReference type="InterPro" id="IPR036322">
    <property type="entry name" value="WD40_repeat_dom_sf"/>
</dbReference>
<dbReference type="PANTHER" id="PTHR13923">
    <property type="entry name" value="SEC31-RELATED PROTEIN"/>
    <property type="match status" value="1"/>
</dbReference>
<evidence type="ECO:0000256" key="9">
    <source>
        <dbReference type="PROSITE-ProRule" id="PRU00221"/>
    </source>
</evidence>
<dbReference type="GO" id="GO:0015031">
    <property type="term" value="P:protein transport"/>
    <property type="evidence" value="ECO:0007669"/>
    <property type="project" value="UniProtKB-KW"/>
</dbReference>
<dbReference type="GO" id="GO:0070971">
    <property type="term" value="C:endoplasmic reticulum exit site"/>
    <property type="evidence" value="ECO:0007669"/>
    <property type="project" value="TreeGrafter"/>
</dbReference>
<dbReference type="GO" id="GO:0007029">
    <property type="term" value="P:endoplasmic reticulum organization"/>
    <property type="evidence" value="ECO:0007669"/>
    <property type="project" value="TreeGrafter"/>
</dbReference>
<keyword evidence="3" id="KW-0813">Transport</keyword>
<dbReference type="OrthoDB" id="992562at2759"/>
<dbReference type="SUPFAM" id="SSF50978">
    <property type="entry name" value="WD40 repeat-like"/>
    <property type="match status" value="1"/>
</dbReference>
<keyword evidence="11" id="KW-1185">Reference proteome</keyword>
<sequence length="568" mass="62190">MTTSPCIKSVNRSALTAFSPHGRLLAAGTQAGVVDLSFSSFSYLEIFEVDFSSVDRELVMCGRISCSESFNRLSWSESVSGSEEYEFGVVAGGFADGDIGVWNPKLLMSPGESKSALVQQLSRHKGPVRGLEFSSLKPNLLASSGEEGEILIWDLAKPTEPTHFPPLKTSLQGGGSATHEEISFLTWNKRVEPILASTSSHGATVIWDLRKQKPIISFSDSVRRRCSVLQWHPDIATQIIVASDDNNSPSSRIWDMRNTMSPVRELAGHTKDAYALNNAIQLFVTPFIGIFQPNDVSGVLAMSWCPHDSSYLLTCAKDDRTILWDTNSAEIVSELPAGTNSNFDVHWHPKLPGVISASSFHGKIGIYNIEACARYSVGKDSETLKAPKWHQRKAGVSYGFGGKLVAFHTTGPSSKASEVDVHDLVTEHSIGSSSYEFKAATRSGDRSLLRLLCDQKTQESESEDERETWGFLKVMLEDNGTTRTKLLNHLGFSLPAEEVNDTVQNDPSQNLSLSSETWLVADSSSTTSKVACHRGRPSAKLIGLYDISRHLLKDPIVRSLGLDKVPIL</sequence>
<keyword evidence="8" id="KW-0653">Protein transport</keyword>
<comment type="subcellular location">
    <subcellularLocation>
        <location evidence="1">Endoplasmic reticulum</location>
    </subcellularLocation>
</comment>
<name>A0A2U1PT36_ARTAN</name>
<organism evidence="10 11">
    <name type="scientific">Artemisia annua</name>
    <name type="common">Sweet wormwood</name>
    <dbReference type="NCBI Taxonomy" id="35608"/>
    <lineage>
        <taxon>Eukaryota</taxon>
        <taxon>Viridiplantae</taxon>
        <taxon>Streptophyta</taxon>
        <taxon>Embryophyta</taxon>
        <taxon>Tracheophyta</taxon>
        <taxon>Spermatophyta</taxon>
        <taxon>Magnoliopsida</taxon>
        <taxon>eudicotyledons</taxon>
        <taxon>Gunneridae</taxon>
        <taxon>Pentapetalae</taxon>
        <taxon>asterids</taxon>
        <taxon>campanulids</taxon>
        <taxon>Asterales</taxon>
        <taxon>Asteraceae</taxon>
        <taxon>Asteroideae</taxon>
        <taxon>Anthemideae</taxon>
        <taxon>Artemisiinae</taxon>
        <taxon>Artemisia</taxon>
    </lineage>
</organism>